<dbReference type="InterPro" id="IPR029057">
    <property type="entry name" value="PRTase-like"/>
</dbReference>
<feature type="domain" description="Phosphoribosyltransferase" evidence="1">
    <location>
        <begin position="40"/>
        <end position="220"/>
    </location>
</feature>
<evidence type="ECO:0000259" key="1">
    <source>
        <dbReference type="Pfam" id="PF14681"/>
    </source>
</evidence>
<reference evidence="3" key="1">
    <citation type="submission" date="2024-02" db="UniProtKB">
        <authorList>
            <consortium name="WormBaseParasite"/>
        </authorList>
    </citation>
    <scope>IDENTIFICATION</scope>
</reference>
<dbReference type="AlphaFoldDB" id="A0AAF3ECK4"/>
<dbReference type="Proteomes" id="UP000887575">
    <property type="component" value="Unassembled WGS sequence"/>
</dbReference>
<sequence>MNGSDLAGSRVPSDDENAEVDSLSIQDIASSERLVVLEKSDQLIELQTILKDRSTDHSHFVFCADRLMRLVIEEGLNLLPYTEKTVMTPKHCPYHGIQFARGNCGVALCRSGEAMEIALRQCCRSIRICKMLLGDEQRVLYARLTSDIATRRCLLLYPILTTGLTALKAVATLIADSDVLEENIYLISLFASPKSIRTLRDRYPDMCIITSEITNEIIHNFATKYFGTD</sequence>
<dbReference type="Gene3D" id="3.40.50.2020">
    <property type="match status" value="1"/>
</dbReference>
<evidence type="ECO:0000313" key="2">
    <source>
        <dbReference type="Proteomes" id="UP000887575"/>
    </source>
</evidence>
<organism evidence="2 3">
    <name type="scientific">Mesorhabditis belari</name>
    <dbReference type="NCBI Taxonomy" id="2138241"/>
    <lineage>
        <taxon>Eukaryota</taxon>
        <taxon>Metazoa</taxon>
        <taxon>Ecdysozoa</taxon>
        <taxon>Nematoda</taxon>
        <taxon>Chromadorea</taxon>
        <taxon>Rhabditida</taxon>
        <taxon>Rhabditina</taxon>
        <taxon>Rhabditomorpha</taxon>
        <taxon>Rhabditoidea</taxon>
        <taxon>Rhabditidae</taxon>
        <taxon>Mesorhabditinae</taxon>
        <taxon>Mesorhabditis</taxon>
    </lineage>
</organism>
<dbReference type="CDD" id="cd06223">
    <property type="entry name" value="PRTases_typeI"/>
    <property type="match status" value="1"/>
</dbReference>
<protein>
    <submittedName>
        <fullName evidence="3">Uracil phosphoribosyltransferase</fullName>
    </submittedName>
</protein>
<dbReference type="InterPro" id="IPR000836">
    <property type="entry name" value="PRTase_dom"/>
</dbReference>
<dbReference type="FunFam" id="3.40.50.2020:FF:000090">
    <property type="entry name" value="Protein CBG07940"/>
    <property type="match status" value="1"/>
</dbReference>
<evidence type="ECO:0000313" key="3">
    <source>
        <dbReference type="WBParaSite" id="MBELARI_LOCUS11687"/>
    </source>
</evidence>
<name>A0AAF3ECK4_9BILA</name>
<proteinExistence type="predicted"/>
<dbReference type="SUPFAM" id="SSF53271">
    <property type="entry name" value="PRTase-like"/>
    <property type="match status" value="1"/>
</dbReference>
<accession>A0AAF3ECK4</accession>
<keyword evidence="2" id="KW-1185">Reference proteome</keyword>
<dbReference type="WBParaSite" id="MBELARI_LOCUS11687">
    <property type="protein sequence ID" value="MBELARI_LOCUS11687"/>
    <property type="gene ID" value="MBELARI_LOCUS11687"/>
</dbReference>
<dbReference type="Pfam" id="PF14681">
    <property type="entry name" value="UPRTase"/>
    <property type="match status" value="1"/>
</dbReference>